<dbReference type="EMBL" id="MU859176">
    <property type="protein sequence ID" value="KAK3950476.1"/>
    <property type="molecule type" value="Genomic_DNA"/>
</dbReference>
<sequence>MEEQDVAQNDNDNAVTHGIYENVVAHVDNDNNDADPDWSENRPPTSANRVGRPPKRGRGRPRIHQRGGNTNRGRSTRTQPQAQKEPKAPDQPSGEKKTVTPFFETRKTRATAKKDVLVLQEVIRTSTEPDSRHGSRALSAGADQHTVYPDLRASIAGPEKSRHDYAVQPLQIQKATKRLPEQEMDSRKKTRGDGTKNNLLNRSQGHTQGFIQAQEPLIYPDGFSKLEQQTALERYGDDIVSEFRAKWRGILKSIDTPNQGSSVDVWKSLLDPGLATRFRASLSARYREYIDWCKQKKEQGTPNRNTSGQPQDQQQQEQQQKQPWKRQHEEGGSQDRDDSPVPPHAKRRKLATSPQPKETGKRQHEEVGSQDQYESPIFSDPRRSKLAATPQSDSSRFENPGPKKGSAWRVIKEPNGNSVTDVSQIKEMEAESPSKKFSFTIRKELIAKAQTPRKNNLTGKH</sequence>
<feature type="compositionally biased region" description="Basic and acidic residues" evidence="1">
    <location>
        <begin position="326"/>
        <end position="339"/>
    </location>
</feature>
<name>A0AAN6NRE4_9PEZI</name>
<feature type="compositionally biased region" description="Low complexity" evidence="1">
    <location>
        <begin position="309"/>
        <end position="322"/>
    </location>
</feature>
<dbReference type="AlphaFoldDB" id="A0AAN6NRE4"/>
<gene>
    <name evidence="2" type="ORF">QBC32DRAFT_14109</name>
</gene>
<feature type="region of interest" description="Disordered" evidence="1">
    <location>
        <begin position="1"/>
        <end position="108"/>
    </location>
</feature>
<feature type="region of interest" description="Disordered" evidence="1">
    <location>
        <begin position="124"/>
        <end position="203"/>
    </location>
</feature>
<protein>
    <submittedName>
        <fullName evidence="2">Uncharacterized protein</fullName>
    </submittedName>
</protein>
<organism evidence="2 3">
    <name type="scientific">Pseudoneurospora amorphoporcata</name>
    <dbReference type="NCBI Taxonomy" id="241081"/>
    <lineage>
        <taxon>Eukaryota</taxon>
        <taxon>Fungi</taxon>
        <taxon>Dikarya</taxon>
        <taxon>Ascomycota</taxon>
        <taxon>Pezizomycotina</taxon>
        <taxon>Sordariomycetes</taxon>
        <taxon>Sordariomycetidae</taxon>
        <taxon>Sordariales</taxon>
        <taxon>Sordariaceae</taxon>
        <taxon>Pseudoneurospora</taxon>
    </lineage>
</organism>
<feature type="compositionally biased region" description="Polar residues" evidence="1">
    <location>
        <begin position="1"/>
        <end position="14"/>
    </location>
</feature>
<evidence type="ECO:0000313" key="2">
    <source>
        <dbReference type="EMBL" id="KAK3950476.1"/>
    </source>
</evidence>
<evidence type="ECO:0000313" key="3">
    <source>
        <dbReference type="Proteomes" id="UP001303222"/>
    </source>
</evidence>
<feature type="compositionally biased region" description="Basic and acidic residues" evidence="1">
    <location>
        <begin position="84"/>
        <end position="108"/>
    </location>
</feature>
<dbReference type="Proteomes" id="UP001303222">
    <property type="component" value="Unassembled WGS sequence"/>
</dbReference>
<keyword evidence="3" id="KW-1185">Reference proteome</keyword>
<feature type="compositionally biased region" description="Basic and acidic residues" evidence="1">
    <location>
        <begin position="358"/>
        <end position="367"/>
    </location>
</feature>
<feature type="compositionally biased region" description="Basic and acidic residues" evidence="1">
    <location>
        <begin position="424"/>
        <end position="433"/>
    </location>
</feature>
<feature type="region of interest" description="Disordered" evidence="1">
    <location>
        <begin position="296"/>
        <end position="433"/>
    </location>
</feature>
<reference evidence="2" key="1">
    <citation type="journal article" date="2023" name="Mol. Phylogenet. Evol.">
        <title>Genome-scale phylogeny and comparative genomics of the fungal order Sordariales.</title>
        <authorList>
            <person name="Hensen N."/>
            <person name="Bonometti L."/>
            <person name="Westerberg I."/>
            <person name="Brannstrom I.O."/>
            <person name="Guillou S."/>
            <person name="Cros-Aarteil S."/>
            <person name="Calhoun S."/>
            <person name="Haridas S."/>
            <person name="Kuo A."/>
            <person name="Mondo S."/>
            <person name="Pangilinan J."/>
            <person name="Riley R."/>
            <person name="LaButti K."/>
            <person name="Andreopoulos B."/>
            <person name="Lipzen A."/>
            <person name="Chen C."/>
            <person name="Yan M."/>
            <person name="Daum C."/>
            <person name="Ng V."/>
            <person name="Clum A."/>
            <person name="Steindorff A."/>
            <person name="Ohm R.A."/>
            <person name="Martin F."/>
            <person name="Silar P."/>
            <person name="Natvig D.O."/>
            <person name="Lalanne C."/>
            <person name="Gautier V."/>
            <person name="Ament-Velasquez S.L."/>
            <person name="Kruys A."/>
            <person name="Hutchinson M.I."/>
            <person name="Powell A.J."/>
            <person name="Barry K."/>
            <person name="Miller A.N."/>
            <person name="Grigoriev I.V."/>
            <person name="Debuchy R."/>
            <person name="Gladieux P."/>
            <person name="Hiltunen Thoren M."/>
            <person name="Johannesson H."/>
        </authorList>
    </citation>
    <scope>NUCLEOTIDE SEQUENCE</scope>
    <source>
        <strain evidence="2">CBS 626.80</strain>
    </source>
</reference>
<accession>A0AAN6NRE4</accession>
<evidence type="ECO:0000256" key="1">
    <source>
        <dbReference type="SAM" id="MobiDB-lite"/>
    </source>
</evidence>
<proteinExistence type="predicted"/>
<reference evidence="2" key="2">
    <citation type="submission" date="2023-06" db="EMBL/GenBank/DDBJ databases">
        <authorList>
            <consortium name="Lawrence Berkeley National Laboratory"/>
            <person name="Mondo S.J."/>
            <person name="Hensen N."/>
            <person name="Bonometti L."/>
            <person name="Westerberg I."/>
            <person name="Brannstrom I.O."/>
            <person name="Guillou S."/>
            <person name="Cros-Aarteil S."/>
            <person name="Calhoun S."/>
            <person name="Haridas S."/>
            <person name="Kuo A."/>
            <person name="Pangilinan J."/>
            <person name="Riley R."/>
            <person name="Labutti K."/>
            <person name="Andreopoulos B."/>
            <person name="Lipzen A."/>
            <person name="Chen C."/>
            <person name="Yanf M."/>
            <person name="Daum C."/>
            <person name="Ng V."/>
            <person name="Clum A."/>
            <person name="Steindorff A."/>
            <person name="Ohm R."/>
            <person name="Martin F."/>
            <person name="Silar P."/>
            <person name="Natvig D."/>
            <person name="Lalanne C."/>
            <person name="Gautier V."/>
            <person name="Ament-Velasquez S.L."/>
            <person name="Kruys A."/>
            <person name="Hutchinson M.I."/>
            <person name="Powell A.J."/>
            <person name="Barry K."/>
            <person name="Miller A.N."/>
            <person name="Grigoriev I.V."/>
            <person name="Debuchy R."/>
            <person name="Gladieux P."/>
            <person name="Thoren M.H."/>
            <person name="Johannesson H."/>
        </authorList>
    </citation>
    <scope>NUCLEOTIDE SEQUENCE</scope>
    <source>
        <strain evidence="2">CBS 626.80</strain>
    </source>
</reference>
<feature type="compositionally biased region" description="Basic and acidic residues" evidence="1">
    <location>
        <begin position="178"/>
        <end position="194"/>
    </location>
</feature>
<comment type="caution">
    <text evidence="2">The sequence shown here is derived from an EMBL/GenBank/DDBJ whole genome shotgun (WGS) entry which is preliminary data.</text>
</comment>
<feature type="compositionally biased region" description="Basic residues" evidence="1">
    <location>
        <begin position="52"/>
        <end position="65"/>
    </location>
</feature>
<feature type="compositionally biased region" description="Low complexity" evidence="1">
    <location>
        <begin position="66"/>
        <end position="78"/>
    </location>
</feature>